<sequence length="86" mass="9338">MIAFGLLPVGIAVLWLVWCLDDIRDGARYAMDEATPDTAQASGQPAPSRGHCTRHRPSGARHRCSRRHDKTGDAALSGSSIWMVHA</sequence>
<name>A0A517Z711_9PLAN</name>
<dbReference type="Proteomes" id="UP000320496">
    <property type="component" value="Chromosome"/>
</dbReference>
<dbReference type="EMBL" id="CP036275">
    <property type="protein sequence ID" value="QDU38282.1"/>
    <property type="molecule type" value="Genomic_DNA"/>
</dbReference>
<dbReference type="KEGG" id="mri:Mal4_26090"/>
<protein>
    <submittedName>
        <fullName evidence="2">Uncharacterized protein</fullName>
    </submittedName>
</protein>
<feature type="compositionally biased region" description="Basic residues" evidence="1">
    <location>
        <begin position="51"/>
        <end position="69"/>
    </location>
</feature>
<accession>A0A517Z711</accession>
<organism evidence="2 3">
    <name type="scientific">Maioricimonas rarisocia</name>
    <dbReference type="NCBI Taxonomy" id="2528026"/>
    <lineage>
        <taxon>Bacteria</taxon>
        <taxon>Pseudomonadati</taxon>
        <taxon>Planctomycetota</taxon>
        <taxon>Planctomycetia</taxon>
        <taxon>Planctomycetales</taxon>
        <taxon>Planctomycetaceae</taxon>
        <taxon>Maioricimonas</taxon>
    </lineage>
</organism>
<keyword evidence="3" id="KW-1185">Reference proteome</keyword>
<proteinExistence type="predicted"/>
<feature type="region of interest" description="Disordered" evidence="1">
    <location>
        <begin position="34"/>
        <end position="86"/>
    </location>
</feature>
<reference evidence="2 3" key="1">
    <citation type="submission" date="2019-02" db="EMBL/GenBank/DDBJ databases">
        <title>Deep-cultivation of Planctomycetes and their phenomic and genomic characterization uncovers novel biology.</title>
        <authorList>
            <person name="Wiegand S."/>
            <person name="Jogler M."/>
            <person name="Boedeker C."/>
            <person name="Pinto D."/>
            <person name="Vollmers J."/>
            <person name="Rivas-Marin E."/>
            <person name="Kohn T."/>
            <person name="Peeters S.H."/>
            <person name="Heuer A."/>
            <person name="Rast P."/>
            <person name="Oberbeckmann S."/>
            <person name="Bunk B."/>
            <person name="Jeske O."/>
            <person name="Meyerdierks A."/>
            <person name="Storesund J.E."/>
            <person name="Kallscheuer N."/>
            <person name="Luecker S."/>
            <person name="Lage O.M."/>
            <person name="Pohl T."/>
            <person name="Merkel B.J."/>
            <person name="Hornburger P."/>
            <person name="Mueller R.-W."/>
            <person name="Bruemmer F."/>
            <person name="Labrenz M."/>
            <person name="Spormann A.M."/>
            <person name="Op den Camp H."/>
            <person name="Overmann J."/>
            <person name="Amann R."/>
            <person name="Jetten M.S.M."/>
            <person name="Mascher T."/>
            <person name="Medema M.H."/>
            <person name="Devos D.P."/>
            <person name="Kaster A.-K."/>
            <person name="Ovreas L."/>
            <person name="Rohde M."/>
            <person name="Galperin M.Y."/>
            <person name="Jogler C."/>
        </authorList>
    </citation>
    <scope>NUCLEOTIDE SEQUENCE [LARGE SCALE GENOMIC DNA]</scope>
    <source>
        <strain evidence="2 3">Mal4</strain>
    </source>
</reference>
<dbReference type="AlphaFoldDB" id="A0A517Z711"/>
<gene>
    <name evidence="2" type="ORF">Mal4_26090</name>
</gene>
<evidence type="ECO:0000256" key="1">
    <source>
        <dbReference type="SAM" id="MobiDB-lite"/>
    </source>
</evidence>
<evidence type="ECO:0000313" key="3">
    <source>
        <dbReference type="Proteomes" id="UP000320496"/>
    </source>
</evidence>
<evidence type="ECO:0000313" key="2">
    <source>
        <dbReference type="EMBL" id="QDU38282.1"/>
    </source>
</evidence>